<gene>
    <name evidence="1" type="ORF">AVEN_48709_1</name>
</gene>
<sequence>MLKEEWMSIDEGIPVSATLTDMEIRQAVCEQDQTTSVDDSDGNECPEEYLPKNAKMRQAHDILKRGVQHRPTNKNEKQTNKKKQYEYEQYINELLRNNCRQATINEFCNCYF</sequence>
<dbReference type="OrthoDB" id="6617542at2759"/>
<name>A0A4Y2CHI8_ARAVE</name>
<accession>A0A4Y2CHI8</accession>
<dbReference type="Proteomes" id="UP000499080">
    <property type="component" value="Unassembled WGS sequence"/>
</dbReference>
<protein>
    <submittedName>
        <fullName evidence="1">Uncharacterized protein</fullName>
    </submittedName>
</protein>
<reference evidence="1 2" key="1">
    <citation type="journal article" date="2019" name="Sci. Rep.">
        <title>Orb-weaving spider Araneus ventricosus genome elucidates the spidroin gene catalogue.</title>
        <authorList>
            <person name="Kono N."/>
            <person name="Nakamura H."/>
            <person name="Ohtoshi R."/>
            <person name="Moran D.A.P."/>
            <person name="Shinohara A."/>
            <person name="Yoshida Y."/>
            <person name="Fujiwara M."/>
            <person name="Mori M."/>
            <person name="Tomita M."/>
            <person name="Arakawa K."/>
        </authorList>
    </citation>
    <scope>NUCLEOTIDE SEQUENCE [LARGE SCALE GENOMIC DNA]</scope>
</reference>
<organism evidence="1 2">
    <name type="scientific">Araneus ventricosus</name>
    <name type="common">Orbweaver spider</name>
    <name type="synonym">Epeira ventricosa</name>
    <dbReference type="NCBI Taxonomy" id="182803"/>
    <lineage>
        <taxon>Eukaryota</taxon>
        <taxon>Metazoa</taxon>
        <taxon>Ecdysozoa</taxon>
        <taxon>Arthropoda</taxon>
        <taxon>Chelicerata</taxon>
        <taxon>Arachnida</taxon>
        <taxon>Araneae</taxon>
        <taxon>Araneomorphae</taxon>
        <taxon>Entelegynae</taxon>
        <taxon>Araneoidea</taxon>
        <taxon>Araneidae</taxon>
        <taxon>Araneus</taxon>
    </lineage>
</organism>
<proteinExistence type="predicted"/>
<comment type="caution">
    <text evidence="1">The sequence shown here is derived from an EMBL/GenBank/DDBJ whole genome shotgun (WGS) entry which is preliminary data.</text>
</comment>
<dbReference type="AlphaFoldDB" id="A0A4Y2CHI8"/>
<dbReference type="EMBL" id="BGPR01086560">
    <property type="protein sequence ID" value="GBM03881.1"/>
    <property type="molecule type" value="Genomic_DNA"/>
</dbReference>
<evidence type="ECO:0000313" key="1">
    <source>
        <dbReference type="EMBL" id="GBM03881.1"/>
    </source>
</evidence>
<keyword evidence="2" id="KW-1185">Reference proteome</keyword>
<evidence type="ECO:0000313" key="2">
    <source>
        <dbReference type="Proteomes" id="UP000499080"/>
    </source>
</evidence>